<dbReference type="Proteomes" id="UP001500729">
    <property type="component" value="Unassembled WGS sequence"/>
</dbReference>
<dbReference type="EMBL" id="BAAAGS010000005">
    <property type="protein sequence ID" value="GAA0514529.1"/>
    <property type="molecule type" value="Genomic_DNA"/>
</dbReference>
<name>A0ABP3M9L9_SACER</name>
<sequence>MLRAASRHRGPPARETIVAMTASARALLESVQQDLAPQDDDNRLVPLVRDGRAPRAVLAALAAEEHRIVASDWRSFLTLAGRATDEPTREFFAGLAQGEGVALKALPVLASALGMDREAVRAYRPQAGCQAYPAYVAWLALNAEPADAVVGVVANFAAWGQYCASIAKALRSQYGLDDDACAFFDMFASPPPEAQEQALAAVQAGIDAGRVTDAAREYGRLFQSYELMFWNTLADQAG</sequence>
<protein>
    <recommendedName>
        <fullName evidence="2">Thiaminase-2/PQQC domain-containing protein</fullName>
    </recommendedName>
</protein>
<dbReference type="InterPro" id="IPR004305">
    <property type="entry name" value="Thiaminase-2/PQQC"/>
</dbReference>
<keyword evidence="4" id="KW-1185">Reference proteome</keyword>
<comment type="pathway">
    <text evidence="1">Cofactor biosynthesis; thiamine diphosphate biosynthesis.</text>
</comment>
<dbReference type="Gene3D" id="1.20.910.10">
    <property type="entry name" value="Heme oxygenase-like"/>
    <property type="match status" value="1"/>
</dbReference>
<dbReference type="InterPro" id="IPR016084">
    <property type="entry name" value="Haem_Oase-like_multi-hlx"/>
</dbReference>
<organism evidence="3 4">
    <name type="scientific">Saccharopolyspora erythraea</name>
    <name type="common">Streptomyces erythraeus</name>
    <dbReference type="NCBI Taxonomy" id="1836"/>
    <lineage>
        <taxon>Bacteria</taxon>
        <taxon>Bacillati</taxon>
        <taxon>Actinomycetota</taxon>
        <taxon>Actinomycetes</taxon>
        <taxon>Pseudonocardiales</taxon>
        <taxon>Pseudonocardiaceae</taxon>
        <taxon>Saccharopolyspora</taxon>
    </lineage>
</organism>
<evidence type="ECO:0000259" key="2">
    <source>
        <dbReference type="Pfam" id="PF03070"/>
    </source>
</evidence>
<dbReference type="SUPFAM" id="SSF48613">
    <property type="entry name" value="Heme oxygenase-like"/>
    <property type="match status" value="1"/>
</dbReference>
<accession>A0ABP3M9L9</accession>
<dbReference type="Pfam" id="PF03070">
    <property type="entry name" value="TENA_THI-4"/>
    <property type="match status" value="1"/>
</dbReference>
<evidence type="ECO:0000313" key="4">
    <source>
        <dbReference type="Proteomes" id="UP001500729"/>
    </source>
</evidence>
<proteinExistence type="predicted"/>
<feature type="domain" description="Thiaminase-2/PQQC" evidence="2">
    <location>
        <begin position="47"/>
        <end position="232"/>
    </location>
</feature>
<reference evidence="4" key="1">
    <citation type="journal article" date="2019" name="Int. J. Syst. Evol. Microbiol.">
        <title>The Global Catalogue of Microorganisms (GCM) 10K type strain sequencing project: providing services to taxonomists for standard genome sequencing and annotation.</title>
        <authorList>
            <consortium name="The Broad Institute Genomics Platform"/>
            <consortium name="The Broad Institute Genome Sequencing Center for Infectious Disease"/>
            <person name="Wu L."/>
            <person name="Ma J."/>
        </authorList>
    </citation>
    <scope>NUCLEOTIDE SEQUENCE [LARGE SCALE GENOMIC DNA]</scope>
    <source>
        <strain evidence="4">JCM 10303</strain>
    </source>
</reference>
<evidence type="ECO:0000313" key="3">
    <source>
        <dbReference type="EMBL" id="GAA0514529.1"/>
    </source>
</evidence>
<gene>
    <name evidence="3" type="ORF">GCM10009533_11850</name>
</gene>
<evidence type="ECO:0000256" key="1">
    <source>
        <dbReference type="ARBA" id="ARBA00004948"/>
    </source>
</evidence>
<comment type="caution">
    <text evidence="3">The sequence shown here is derived from an EMBL/GenBank/DDBJ whole genome shotgun (WGS) entry which is preliminary data.</text>
</comment>